<evidence type="ECO:0000256" key="1">
    <source>
        <dbReference type="SAM" id="MobiDB-lite"/>
    </source>
</evidence>
<dbReference type="AlphaFoldDB" id="A0A6V7QQI5"/>
<reference evidence="2" key="1">
    <citation type="submission" date="2020-07" db="EMBL/GenBank/DDBJ databases">
        <authorList>
            <person name="Lin J."/>
        </authorList>
    </citation>
    <scope>NUCLEOTIDE SEQUENCE</scope>
</reference>
<protein>
    <submittedName>
        <fullName evidence="2">Uncharacterized protein</fullName>
    </submittedName>
</protein>
<gene>
    <name evidence="2" type="ORF">CB5_LOCUS28237</name>
</gene>
<dbReference type="PANTHER" id="PTHR34190">
    <property type="entry name" value="EXPRESSED PROTEIN"/>
    <property type="match status" value="1"/>
</dbReference>
<accession>A0A6V7QQI5</accession>
<organism evidence="2">
    <name type="scientific">Ananas comosus var. bracteatus</name>
    <name type="common">red pineapple</name>
    <dbReference type="NCBI Taxonomy" id="296719"/>
    <lineage>
        <taxon>Eukaryota</taxon>
        <taxon>Viridiplantae</taxon>
        <taxon>Streptophyta</taxon>
        <taxon>Embryophyta</taxon>
        <taxon>Tracheophyta</taxon>
        <taxon>Spermatophyta</taxon>
        <taxon>Magnoliopsida</taxon>
        <taxon>Liliopsida</taxon>
        <taxon>Poales</taxon>
        <taxon>Bromeliaceae</taxon>
        <taxon>Bromelioideae</taxon>
        <taxon>Ananas</taxon>
    </lineage>
</organism>
<name>A0A6V7QQI5_ANACO</name>
<feature type="compositionally biased region" description="Basic and acidic residues" evidence="1">
    <location>
        <begin position="156"/>
        <end position="182"/>
    </location>
</feature>
<dbReference type="PANTHER" id="PTHR34190:SF4">
    <property type="entry name" value="EXPRESSED PROTEIN"/>
    <property type="match status" value="1"/>
</dbReference>
<proteinExistence type="predicted"/>
<feature type="compositionally biased region" description="Basic residues" evidence="1">
    <location>
        <begin position="183"/>
        <end position="198"/>
    </location>
</feature>
<sequence length="205" mass="23429">MLERENGRSKKEISCAIVAEVGSPRCPDGVFREETQHIDKKQCGWRARARAPRQDQIMRPAAVAVEEAHEKGSVLDRVARLEHRLAQLSLKMEGSSVSSSSTVHSSENPSLTIRRISSGREQFFSCQSFNDQFLECREKSQQTVNTNNHSLQGEIVGDKQMPKRSFEEQGHSHVTEYPTDTRKNKKKNRKKKPHKSWRCKRLLGC</sequence>
<feature type="region of interest" description="Disordered" evidence="1">
    <location>
        <begin position="152"/>
        <end position="198"/>
    </location>
</feature>
<dbReference type="EMBL" id="LR862137">
    <property type="protein sequence ID" value="CAD1845026.1"/>
    <property type="molecule type" value="Genomic_DNA"/>
</dbReference>
<evidence type="ECO:0000313" key="2">
    <source>
        <dbReference type="EMBL" id="CAD1845026.1"/>
    </source>
</evidence>